<comment type="caution">
    <text evidence="1">The sequence shown here is derived from an EMBL/GenBank/DDBJ whole genome shotgun (WGS) entry which is preliminary data.</text>
</comment>
<protein>
    <submittedName>
        <fullName evidence="1">Uncharacterized protein</fullName>
    </submittedName>
</protein>
<evidence type="ECO:0000313" key="1">
    <source>
        <dbReference type="EMBL" id="MBB5434591.1"/>
    </source>
</evidence>
<gene>
    <name evidence="1" type="ORF">HDA36_004675</name>
</gene>
<dbReference type="Proteomes" id="UP000572635">
    <property type="component" value="Unassembled WGS sequence"/>
</dbReference>
<organism evidence="1 2">
    <name type="scientific">Nocardiopsis composta</name>
    <dbReference type="NCBI Taxonomy" id="157465"/>
    <lineage>
        <taxon>Bacteria</taxon>
        <taxon>Bacillati</taxon>
        <taxon>Actinomycetota</taxon>
        <taxon>Actinomycetes</taxon>
        <taxon>Streptosporangiales</taxon>
        <taxon>Nocardiopsidaceae</taxon>
        <taxon>Nocardiopsis</taxon>
    </lineage>
</organism>
<proteinExistence type="predicted"/>
<keyword evidence="2" id="KW-1185">Reference proteome</keyword>
<evidence type="ECO:0000313" key="2">
    <source>
        <dbReference type="Proteomes" id="UP000572635"/>
    </source>
</evidence>
<name>A0A7W8VFI5_9ACTN</name>
<reference evidence="1 2" key="1">
    <citation type="submission" date="2020-08" db="EMBL/GenBank/DDBJ databases">
        <title>Sequencing the genomes of 1000 actinobacteria strains.</title>
        <authorList>
            <person name="Klenk H.-P."/>
        </authorList>
    </citation>
    <scope>NUCLEOTIDE SEQUENCE [LARGE SCALE GENOMIC DNA]</scope>
    <source>
        <strain evidence="1 2">DSM 44551</strain>
    </source>
</reference>
<accession>A0A7W8VFI5</accession>
<dbReference type="EMBL" id="JACHDB010000001">
    <property type="protein sequence ID" value="MBB5434591.1"/>
    <property type="molecule type" value="Genomic_DNA"/>
</dbReference>
<dbReference type="AlphaFoldDB" id="A0A7W8VFI5"/>
<sequence length="96" mass="11012">MVEDLGKPNNALIVHLYRDLHRHREYCELFAVFFTRMLSLMCRSLGMRALLKRKRSGASRPHVLLPCLFGKGLESFMHSGTDGDQFEEALARSPFS</sequence>